<dbReference type="Proteomes" id="UP000288805">
    <property type="component" value="Unassembled WGS sequence"/>
</dbReference>
<dbReference type="InterPro" id="IPR012337">
    <property type="entry name" value="RNaseH-like_sf"/>
</dbReference>
<evidence type="ECO:0000259" key="3">
    <source>
        <dbReference type="PROSITE" id="PS50994"/>
    </source>
</evidence>
<dbReference type="InterPro" id="IPR043502">
    <property type="entry name" value="DNA/RNA_pol_sf"/>
</dbReference>
<dbReference type="InterPro" id="IPR013103">
    <property type="entry name" value="RVT_2"/>
</dbReference>
<dbReference type="Pfam" id="PF13976">
    <property type="entry name" value="gag_pre-integrs"/>
    <property type="match status" value="1"/>
</dbReference>
<dbReference type="Pfam" id="PF07727">
    <property type="entry name" value="RVT_2"/>
    <property type="match status" value="1"/>
</dbReference>
<reference evidence="4 5" key="1">
    <citation type="journal article" date="2018" name="PLoS Genet.">
        <title>Population sequencing reveals clonal diversity and ancestral inbreeding in the grapevine cultivar Chardonnay.</title>
        <authorList>
            <person name="Roach M.J."/>
            <person name="Johnson D.L."/>
            <person name="Bohlmann J."/>
            <person name="van Vuuren H.J."/>
            <person name="Jones S.J."/>
            <person name="Pretorius I.S."/>
            <person name="Schmidt S.A."/>
            <person name="Borneman A.R."/>
        </authorList>
    </citation>
    <scope>NUCLEOTIDE SEQUENCE [LARGE SCALE GENOMIC DNA]</scope>
    <source>
        <strain evidence="5">cv. Chardonnay</strain>
        <tissue evidence="4">Leaf</tissue>
    </source>
</reference>
<sequence>MEKLPAFSSGLYHTTIKPIESYVVVNQKFNNPKVFILWHDRLGHPGSSMMRRIIEHSHGHPLKNQKILSPNEYLCAACSQDASTRWSHVCLLSTRNVAFARLLAQIIRLRAQFPDYPIKTIRLDNAGKFTSQTFIDYCMSVRINIEHPVAHTHTQNGLAESFIKRLQLIARPLLMKTKLPTSAWGHAIMHAAALVRIRPTTYHEYSPSQLVLGKQPNISHLRIFGCAIYVPIAPTQRTKIGPQRRLGIYVGFDSLSIIRYLEPLTDDVFTARLADCHFNESVFPSLGGEKSILEERREISWKTFTMTHLDLRTNQCELEVQRIIHLQNLANQLPDAFIDTKKVTKSHIPVANNPTRIDVPIGQLTNESKIRLKRGRPVGSKDVTPQKRRTQEKLGTLEEAIKMTDQFKIDKSIALEEAHMNKKPPKRHILNKKPLKIHILNEKPLKRHKYLKIRNENNEIIRYKARLVAQGFSQRPGIDYEETYSPVMDAITFRFLISLAVSEGLDMCLMDVITTYLYGSMDNDIYMKIPEGFKLPEANNTKPRSMYSIKLQRSLYGLKQSGRMWYNRLSEYLLKEGYVNNPICSCIFIKKSETGFAIITVYVDDLNLVGTPEELTRTTNYLKKEFEIKDFGKTKFCLGLQI</sequence>
<name>A0A438BRG1_VITVI</name>
<dbReference type="InterPro" id="IPR001584">
    <property type="entry name" value="Integrase_cat-core"/>
</dbReference>
<dbReference type="SUPFAM" id="SSF53098">
    <property type="entry name" value="Ribonuclease H-like"/>
    <property type="match status" value="1"/>
</dbReference>
<comment type="caution">
    <text evidence="4">The sequence shown here is derived from an EMBL/GenBank/DDBJ whole genome shotgun (WGS) entry which is preliminary data.</text>
</comment>
<gene>
    <name evidence="4" type="primary">POLX_3796</name>
    <name evidence="4" type="ORF">CK203_091942</name>
</gene>
<keyword evidence="2" id="KW-0378">Hydrolase</keyword>
<evidence type="ECO:0000256" key="2">
    <source>
        <dbReference type="ARBA" id="ARBA00022801"/>
    </source>
</evidence>
<dbReference type="SUPFAM" id="SSF56672">
    <property type="entry name" value="DNA/RNA polymerases"/>
    <property type="match status" value="1"/>
</dbReference>
<proteinExistence type="predicted"/>
<dbReference type="EMBL" id="QGNW01002649">
    <property type="protein sequence ID" value="RVW13555.1"/>
    <property type="molecule type" value="Genomic_DNA"/>
</dbReference>
<evidence type="ECO:0000256" key="1">
    <source>
        <dbReference type="ARBA" id="ARBA00022723"/>
    </source>
</evidence>
<protein>
    <submittedName>
        <fullName evidence="4">Retrovirus-related Pol polyprotein from transposon TNT 1-94</fullName>
    </submittedName>
</protein>
<dbReference type="GO" id="GO:0015074">
    <property type="term" value="P:DNA integration"/>
    <property type="evidence" value="ECO:0007669"/>
    <property type="project" value="InterPro"/>
</dbReference>
<evidence type="ECO:0000313" key="5">
    <source>
        <dbReference type="Proteomes" id="UP000288805"/>
    </source>
</evidence>
<accession>A0A438BRG1</accession>
<dbReference type="Gene3D" id="3.30.420.10">
    <property type="entry name" value="Ribonuclease H-like superfamily/Ribonuclease H"/>
    <property type="match status" value="1"/>
</dbReference>
<dbReference type="GO" id="GO:0046872">
    <property type="term" value="F:metal ion binding"/>
    <property type="evidence" value="ECO:0007669"/>
    <property type="project" value="UniProtKB-KW"/>
</dbReference>
<dbReference type="InterPro" id="IPR025724">
    <property type="entry name" value="GAG-pre-integrase_dom"/>
</dbReference>
<dbReference type="AlphaFoldDB" id="A0A438BRG1"/>
<dbReference type="InterPro" id="IPR039537">
    <property type="entry name" value="Retrotran_Ty1/copia-like"/>
</dbReference>
<feature type="domain" description="Integrase catalytic" evidence="3">
    <location>
        <begin position="102"/>
        <end position="215"/>
    </location>
</feature>
<dbReference type="PROSITE" id="PS50994">
    <property type="entry name" value="INTEGRASE"/>
    <property type="match status" value="1"/>
</dbReference>
<organism evidence="4 5">
    <name type="scientific">Vitis vinifera</name>
    <name type="common">Grape</name>
    <dbReference type="NCBI Taxonomy" id="29760"/>
    <lineage>
        <taxon>Eukaryota</taxon>
        <taxon>Viridiplantae</taxon>
        <taxon>Streptophyta</taxon>
        <taxon>Embryophyta</taxon>
        <taxon>Tracheophyta</taxon>
        <taxon>Spermatophyta</taxon>
        <taxon>Magnoliopsida</taxon>
        <taxon>eudicotyledons</taxon>
        <taxon>Gunneridae</taxon>
        <taxon>Pentapetalae</taxon>
        <taxon>rosids</taxon>
        <taxon>Vitales</taxon>
        <taxon>Vitaceae</taxon>
        <taxon>Viteae</taxon>
        <taxon>Vitis</taxon>
    </lineage>
</organism>
<dbReference type="PANTHER" id="PTHR42648">
    <property type="entry name" value="TRANSPOSASE, PUTATIVE-RELATED"/>
    <property type="match status" value="1"/>
</dbReference>
<dbReference type="PANTHER" id="PTHR42648:SF25">
    <property type="entry name" value="RNA-DIRECTED DNA POLYMERASE"/>
    <property type="match status" value="1"/>
</dbReference>
<keyword evidence="1" id="KW-0479">Metal-binding</keyword>
<evidence type="ECO:0000313" key="4">
    <source>
        <dbReference type="EMBL" id="RVW13555.1"/>
    </source>
</evidence>
<dbReference type="GO" id="GO:0003676">
    <property type="term" value="F:nucleic acid binding"/>
    <property type="evidence" value="ECO:0007669"/>
    <property type="project" value="InterPro"/>
</dbReference>
<dbReference type="InterPro" id="IPR036397">
    <property type="entry name" value="RNaseH_sf"/>
</dbReference>
<dbReference type="GO" id="GO:0016787">
    <property type="term" value="F:hydrolase activity"/>
    <property type="evidence" value="ECO:0007669"/>
    <property type="project" value="UniProtKB-KW"/>
</dbReference>